<dbReference type="PANTHER" id="PTHR11863">
    <property type="entry name" value="STEROL DESATURASE"/>
    <property type="match status" value="1"/>
</dbReference>
<feature type="region of interest" description="Disordered" evidence="5">
    <location>
        <begin position="400"/>
        <end position="421"/>
    </location>
</feature>
<dbReference type="GO" id="GO:0005506">
    <property type="term" value="F:iron ion binding"/>
    <property type="evidence" value="ECO:0007669"/>
    <property type="project" value="InterPro"/>
</dbReference>
<comment type="caution">
    <text evidence="8">The sequence shown here is derived from an EMBL/GenBank/DDBJ whole genome shotgun (WGS) entry which is preliminary data.</text>
</comment>
<dbReference type="InterPro" id="IPR006694">
    <property type="entry name" value="Fatty_acid_hydroxylase"/>
</dbReference>
<feature type="transmembrane region" description="Helical" evidence="6">
    <location>
        <begin position="81"/>
        <end position="101"/>
    </location>
</feature>
<dbReference type="EMBL" id="WJBH02000009">
    <property type="protein sequence ID" value="KAI9553277.1"/>
    <property type="molecule type" value="Genomic_DNA"/>
</dbReference>
<feature type="transmembrane region" description="Helical" evidence="6">
    <location>
        <begin position="201"/>
        <end position="224"/>
    </location>
</feature>
<gene>
    <name evidence="8" type="ORF">GHT06_021173</name>
</gene>
<keyword evidence="3 6" id="KW-1133">Transmembrane helix</keyword>
<evidence type="ECO:0000256" key="5">
    <source>
        <dbReference type="SAM" id="MobiDB-lite"/>
    </source>
</evidence>
<dbReference type="Proteomes" id="UP000820818">
    <property type="component" value="Linkage Group LG9"/>
</dbReference>
<organism evidence="8 9">
    <name type="scientific">Daphnia sinensis</name>
    <dbReference type="NCBI Taxonomy" id="1820382"/>
    <lineage>
        <taxon>Eukaryota</taxon>
        <taxon>Metazoa</taxon>
        <taxon>Ecdysozoa</taxon>
        <taxon>Arthropoda</taxon>
        <taxon>Crustacea</taxon>
        <taxon>Branchiopoda</taxon>
        <taxon>Diplostraca</taxon>
        <taxon>Cladocera</taxon>
        <taxon>Anomopoda</taxon>
        <taxon>Daphniidae</taxon>
        <taxon>Daphnia</taxon>
        <taxon>Daphnia similis group</taxon>
    </lineage>
</organism>
<dbReference type="GO" id="GO:0008610">
    <property type="term" value="P:lipid biosynthetic process"/>
    <property type="evidence" value="ECO:0007669"/>
    <property type="project" value="InterPro"/>
</dbReference>
<feature type="transmembrane region" description="Helical" evidence="6">
    <location>
        <begin position="149"/>
        <end position="175"/>
    </location>
</feature>
<evidence type="ECO:0000256" key="1">
    <source>
        <dbReference type="ARBA" id="ARBA00004370"/>
    </source>
</evidence>
<keyword evidence="2 6" id="KW-0812">Transmembrane</keyword>
<dbReference type="InterPro" id="IPR050307">
    <property type="entry name" value="Sterol_Desaturase_Related"/>
</dbReference>
<feature type="transmembrane region" description="Helical" evidence="6">
    <location>
        <begin position="297"/>
        <end position="323"/>
    </location>
</feature>
<dbReference type="AlphaFoldDB" id="A0AAD5PNH3"/>
<keyword evidence="4 6" id="KW-0472">Membrane</keyword>
<dbReference type="Pfam" id="PF04116">
    <property type="entry name" value="FA_hydroxylase"/>
    <property type="match status" value="1"/>
</dbReference>
<feature type="domain" description="Fatty acid hydroxylase" evidence="7">
    <location>
        <begin position="247"/>
        <end position="376"/>
    </location>
</feature>
<dbReference type="GO" id="GO:0016020">
    <property type="term" value="C:membrane"/>
    <property type="evidence" value="ECO:0007669"/>
    <property type="project" value="UniProtKB-SubCell"/>
</dbReference>
<reference evidence="8 9" key="1">
    <citation type="submission" date="2022-05" db="EMBL/GenBank/DDBJ databases">
        <title>A multi-omics perspective on studying reproductive biology in Daphnia sinensis.</title>
        <authorList>
            <person name="Jia J."/>
        </authorList>
    </citation>
    <scope>NUCLEOTIDE SEQUENCE [LARGE SCALE GENOMIC DNA]</scope>
    <source>
        <strain evidence="8 9">WSL</strain>
    </source>
</reference>
<dbReference type="GO" id="GO:0016491">
    <property type="term" value="F:oxidoreductase activity"/>
    <property type="evidence" value="ECO:0007669"/>
    <property type="project" value="InterPro"/>
</dbReference>
<keyword evidence="9" id="KW-1185">Reference proteome</keyword>
<evidence type="ECO:0000256" key="4">
    <source>
        <dbReference type="ARBA" id="ARBA00023136"/>
    </source>
</evidence>
<evidence type="ECO:0000313" key="9">
    <source>
        <dbReference type="Proteomes" id="UP000820818"/>
    </source>
</evidence>
<evidence type="ECO:0000259" key="7">
    <source>
        <dbReference type="Pfam" id="PF04116"/>
    </source>
</evidence>
<accession>A0AAD5PNH3</accession>
<evidence type="ECO:0000313" key="8">
    <source>
        <dbReference type="EMBL" id="KAI9553277.1"/>
    </source>
</evidence>
<sequence>MRRTRRALDFDKSQSNYKRAAILEPSGLFRFRAVPRETLHNKTNRKKKKNKMANTNRIVDPMAVTWSERYNKTFERVWAKLPNFLGSFIATAAVFIMGSSIRGDWLLILVHFIKYLRNGQEEETNSTMSSDGLYGDFTLKDYKLEGLPYYILPAMIISYVTYLGVGGFLHWYYYVRQRDRPEEWKCQPTKWLSPELERHEILLGSLSLFFGSVLSGIISCYIMNGGKTFIYYDYADYGYVWAVLQWPAIFIWQDYLTYWGHRVFHTPFLYKHFHKLHHTYKQPTAFSVTAIHPAEFLFFQGILISPMFLVPTNWITMIVLLSYTYYHGIIDHSGINFKAYWWQPWQPNCIFHDNHHQYFHVNFGFNIKYWDTLHGTDRKKDRLYREDIFYGQGKSVDDATEGELAQDMAERESENPLAYDNNQHAYELKKSDLKKSKKNK</sequence>
<evidence type="ECO:0000256" key="3">
    <source>
        <dbReference type="ARBA" id="ARBA00022989"/>
    </source>
</evidence>
<protein>
    <recommendedName>
        <fullName evidence="7">Fatty acid hydroxylase domain-containing protein</fullName>
    </recommendedName>
</protein>
<evidence type="ECO:0000256" key="6">
    <source>
        <dbReference type="SAM" id="Phobius"/>
    </source>
</evidence>
<proteinExistence type="predicted"/>
<comment type="subcellular location">
    <subcellularLocation>
        <location evidence="1">Membrane</location>
    </subcellularLocation>
</comment>
<evidence type="ECO:0000256" key="2">
    <source>
        <dbReference type="ARBA" id="ARBA00022692"/>
    </source>
</evidence>
<name>A0AAD5PNH3_9CRUS</name>